<evidence type="ECO:0000313" key="3">
    <source>
        <dbReference type="Proteomes" id="UP000198949"/>
    </source>
</evidence>
<dbReference type="EMBL" id="FNAD01000012">
    <property type="protein sequence ID" value="SDE09064.1"/>
    <property type="molecule type" value="Genomic_DNA"/>
</dbReference>
<evidence type="ECO:0000256" key="1">
    <source>
        <dbReference type="SAM" id="Phobius"/>
    </source>
</evidence>
<keyword evidence="3" id="KW-1185">Reference proteome</keyword>
<dbReference type="OrthoDB" id="9974603at2"/>
<organism evidence="2 3">
    <name type="scientific">Glycomyces harbinensis</name>
    <dbReference type="NCBI Taxonomy" id="58114"/>
    <lineage>
        <taxon>Bacteria</taxon>
        <taxon>Bacillati</taxon>
        <taxon>Actinomycetota</taxon>
        <taxon>Actinomycetes</taxon>
        <taxon>Glycomycetales</taxon>
        <taxon>Glycomycetaceae</taxon>
        <taxon>Glycomyces</taxon>
    </lineage>
</organism>
<gene>
    <name evidence="2" type="ORF">SAMN05216270_112112</name>
</gene>
<dbReference type="STRING" id="58114.SAMN05216270_112112"/>
<feature type="transmembrane region" description="Helical" evidence="1">
    <location>
        <begin position="6"/>
        <end position="27"/>
    </location>
</feature>
<protein>
    <submittedName>
        <fullName evidence="2">Uncharacterized protein</fullName>
    </submittedName>
</protein>
<proteinExistence type="predicted"/>
<reference evidence="3" key="1">
    <citation type="submission" date="2016-10" db="EMBL/GenBank/DDBJ databases">
        <authorList>
            <person name="Varghese N."/>
            <person name="Submissions S."/>
        </authorList>
    </citation>
    <scope>NUCLEOTIDE SEQUENCE [LARGE SCALE GENOMIC DNA]</scope>
    <source>
        <strain evidence="3">CGMCC 4.3516</strain>
    </source>
</reference>
<keyword evidence="1" id="KW-1133">Transmembrane helix</keyword>
<name>A0A1G7A2D7_9ACTN</name>
<keyword evidence="1" id="KW-0812">Transmembrane</keyword>
<sequence>MFPSELLPIAAFMLLATPIALTSRAWFLHRTAVARERARTERMQQALASTTPAERAAILRALHGLEAGASGPTDDER</sequence>
<accession>A0A1G7A2D7</accession>
<dbReference type="Proteomes" id="UP000198949">
    <property type="component" value="Unassembled WGS sequence"/>
</dbReference>
<evidence type="ECO:0000313" key="2">
    <source>
        <dbReference type="EMBL" id="SDE09064.1"/>
    </source>
</evidence>
<dbReference type="RefSeq" id="WP_091038732.1">
    <property type="nucleotide sequence ID" value="NZ_FNAD01000012.1"/>
</dbReference>
<dbReference type="AlphaFoldDB" id="A0A1G7A2D7"/>
<keyword evidence="1" id="KW-0472">Membrane</keyword>